<sequence length="186" mass="20778">MQLLHQATYPERYHRTVVARASDLFDDAERGAFTPEAEDRCETVEWNGGHTCTVLGGPGLGEWVADPEAWPGLHTLVRVRTERNRYRATDSAPCATSFPAGRWPPSPAAAGPWGIENGLHRTLDVQFREDDCRLRRGHAPAVMVILRRAAMNLVRTVQQHFRPDLSIGLLRDKIGRNPVLLAPILT</sequence>
<dbReference type="AlphaFoldDB" id="A0A6B1DPU1"/>
<accession>A0A6B1DPU1</accession>
<comment type="caution">
    <text evidence="1">The sequence shown here is derived from an EMBL/GenBank/DDBJ whole genome shotgun (WGS) entry which is preliminary data.</text>
</comment>
<dbReference type="EMBL" id="VXPY01000030">
    <property type="protein sequence ID" value="MYD89590.1"/>
    <property type="molecule type" value="Genomic_DNA"/>
</dbReference>
<reference evidence="1" key="1">
    <citation type="submission" date="2019-09" db="EMBL/GenBank/DDBJ databases">
        <title>Characterisation of the sponge microbiome using genome-centric metagenomics.</title>
        <authorList>
            <person name="Engelberts J.P."/>
            <person name="Robbins S.J."/>
            <person name="De Goeij J.M."/>
            <person name="Aranda M."/>
            <person name="Bell S.C."/>
            <person name="Webster N.S."/>
        </authorList>
    </citation>
    <scope>NUCLEOTIDE SEQUENCE</scope>
    <source>
        <strain evidence="1">SB0662_bin_9</strain>
    </source>
</reference>
<proteinExistence type="predicted"/>
<evidence type="ECO:0000313" key="1">
    <source>
        <dbReference type="EMBL" id="MYD89590.1"/>
    </source>
</evidence>
<name>A0A6B1DPU1_9CHLR</name>
<organism evidence="1">
    <name type="scientific">Caldilineaceae bacterium SB0662_bin_9</name>
    <dbReference type="NCBI Taxonomy" id="2605258"/>
    <lineage>
        <taxon>Bacteria</taxon>
        <taxon>Bacillati</taxon>
        <taxon>Chloroflexota</taxon>
        <taxon>Caldilineae</taxon>
        <taxon>Caldilineales</taxon>
        <taxon>Caldilineaceae</taxon>
    </lineage>
</organism>
<gene>
    <name evidence="1" type="ORF">F4Y08_04500</name>
</gene>
<protein>
    <submittedName>
        <fullName evidence="1">Transposase</fullName>
    </submittedName>
</protein>